<organism evidence="2 3">
    <name type="scientific">Paenibacillus methanolicus</name>
    <dbReference type="NCBI Taxonomy" id="582686"/>
    <lineage>
        <taxon>Bacteria</taxon>
        <taxon>Bacillati</taxon>
        <taxon>Bacillota</taxon>
        <taxon>Bacilli</taxon>
        <taxon>Bacillales</taxon>
        <taxon>Paenibacillaceae</taxon>
        <taxon>Paenibacillus</taxon>
    </lineage>
</organism>
<gene>
    <name evidence="2" type="ORF">BCM02_103166</name>
</gene>
<proteinExistence type="predicted"/>
<feature type="chain" id="PRO_5024409978" description="Secreted protein" evidence="1">
    <location>
        <begin position="25"/>
        <end position="60"/>
    </location>
</feature>
<name>A0A5S5CAY2_9BACL</name>
<dbReference type="EMBL" id="VNHS01000003">
    <property type="protein sequence ID" value="TYP76504.1"/>
    <property type="molecule type" value="Genomic_DNA"/>
</dbReference>
<dbReference type="RefSeq" id="WP_148928923.1">
    <property type="nucleotide sequence ID" value="NZ_VNHS01000003.1"/>
</dbReference>
<evidence type="ECO:0008006" key="4">
    <source>
        <dbReference type="Google" id="ProtNLM"/>
    </source>
</evidence>
<dbReference type="Proteomes" id="UP000323257">
    <property type="component" value="Unassembled WGS sequence"/>
</dbReference>
<dbReference type="AlphaFoldDB" id="A0A5S5CAY2"/>
<feature type="signal peptide" evidence="1">
    <location>
        <begin position="1"/>
        <end position="24"/>
    </location>
</feature>
<reference evidence="2 3" key="1">
    <citation type="submission" date="2019-07" db="EMBL/GenBank/DDBJ databases">
        <title>Genomic Encyclopedia of Type Strains, Phase III (KMG-III): the genomes of soil and plant-associated and newly described type strains.</title>
        <authorList>
            <person name="Whitman W."/>
        </authorList>
    </citation>
    <scope>NUCLEOTIDE SEQUENCE [LARGE SCALE GENOMIC DNA]</scope>
    <source>
        <strain evidence="2 3">BL24</strain>
    </source>
</reference>
<evidence type="ECO:0000313" key="2">
    <source>
        <dbReference type="EMBL" id="TYP76504.1"/>
    </source>
</evidence>
<keyword evidence="3" id="KW-1185">Reference proteome</keyword>
<protein>
    <recommendedName>
        <fullName evidence="4">Secreted protein</fullName>
    </recommendedName>
</protein>
<evidence type="ECO:0000313" key="3">
    <source>
        <dbReference type="Proteomes" id="UP000323257"/>
    </source>
</evidence>
<comment type="caution">
    <text evidence="2">The sequence shown here is derived from an EMBL/GenBank/DDBJ whole genome shotgun (WGS) entry which is preliminary data.</text>
</comment>
<evidence type="ECO:0000256" key="1">
    <source>
        <dbReference type="SAM" id="SignalP"/>
    </source>
</evidence>
<sequence>MKLLRSPKLLATFALLFTISTVSAGVSSALPRQPQTSSVYYQCSGIGECLEFAYWGYFLR</sequence>
<keyword evidence="1" id="KW-0732">Signal</keyword>
<accession>A0A5S5CAY2</accession>